<gene>
    <name evidence="2" type="primary">AlNc14C402G11385</name>
    <name evidence="2" type="ORF">ALNC14_128310</name>
</gene>
<feature type="compositionally biased region" description="Polar residues" evidence="1">
    <location>
        <begin position="17"/>
        <end position="31"/>
    </location>
</feature>
<reference evidence="2" key="1">
    <citation type="journal article" date="2011" name="PLoS Biol.">
        <title>Gene gain and loss during evolution of obligate parasitism in the white rust pathogen of Arabidopsis thaliana.</title>
        <authorList>
            <person name="Kemen E."/>
            <person name="Gardiner A."/>
            <person name="Schultz-Larsen T."/>
            <person name="Kemen A.C."/>
            <person name="Balmuth A.L."/>
            <person name="Robert-Seilaniantz A."/>
            <person name="Bailey K."/>
            <person name="Holub E."/>
            <person name="Studholme D.J."/>
            <person name="Maclean D."/>
            <person name="Jones J.D."/>
        </authorList>
    </citation>
    <scope>NUCLEOTIDE SEQUENCE</scope>
</reference>
<sequence>MKCKPILKQQKKKWGLNNASHTISPNGSSKRLTITYPSREPQESISITFLIAVTSR</sequence>
<dbReference type="AlphaFoldDB" id="F0WYX3"/>
<proteinExistence type="predicted"/>
<organism evidence="2">
    <name type="scientific">Albugo laibachii Nc14</name>
    <dbReference type="NCBI Taxonomy" id="890382"/>
    <lineage>
        <taxon>Eukaryota</taxon>
        <taxon>Sar</taxon>
        <taxon>Stramenopiles</taxon>
        <taxon>Oomycota</taxon>
        <taxon>Peronosporomycetes</taxon>
        <taxon>Albuginales</taxon>
        <taxon>Albuginaceae</taxon>
        <taxon>Albugo</taxon>
    </lineage>
</organism>
<accession>F0WYX3</accession>
<name>F0WYX3_9STRA</name>
<feature type="compositionally biased region" description="Basic residues" evidence="1">
    <location>
        <begin position="1"/>
        <end position="14"/>
    </location>
</feature>
<dbReference type="HOGENOM" id="CLU_3018263_0_0_1"/>
<feature type="region of interest" description="Disordered" evidence="1">
    <location>
        <begin position="1"/>
        <end position="31"/>
    </location>
</feature>
<protein>
    <submittedName>
        <fullName evidence="2">AlNc14C402G11385 protein</fullName>
    </submittedName>
</protein>
<evidence type="ECO:0000256" key="1">
    <source>
        <dbReference type="SAM" id="MobiDB-lite"/>
    </source>
</evidence>
<dbReference type="EMBL" id="FR824445">
    <property type="protein sequence ID" value="CCA26687.1"/>
    <property type="molecule type" value="Genomic_DNA"/>
</dbReference>
<reference evidence="2" key="2">
    <citation type="submission" date="2011-02" db="EMBL/GenBank/DDBJ databases">
        <authorList>
            <person name="MacLean D."/>
        </authorList>
    </citation>
    <scope>NUCLEOTIDE SEQUENCE</scope>
</reference>
<evidence type="ECO:0000313" key="2">
    <source>
        <dbReference type="EMBL" id="CCA26687.1"/>
    </source>
</evidence>